<accession>F2I9U3</accession>
<proteinExistence type="predicted"/>
<dbReference type="PANTHER" id="PTHR34301:SF8">
    <property type="entry name" value="ATPASE DOMAIN-CONTAINING PROTEIN"/>
    <property type="match status" value="1"/>
</dbReference>
<dbReference type="Proteomes" id="UP000007463">
    <property type="component" value="Chromosome"/>
</dbReference>
<name>F2I9U3_FLUTR</name>
<protein>
    <submittedName>
        <fullName evidence="2">ATPase</fullName>
    </submittedName>
</protein>
<dbReference type="Gene3D" id="3.40.50.300">
    <property type="entry name" value="P-loop containing nucleotide triphosphate hydrolases"/>
    <property type="match status" value="1"/>
</dbReference>
<dbReference type="AlphaFoldDB" id="F2I9U3"/>
<dbReference type="InterPro" id="IPR041664">
    <property type="entry name" value="AAA_16"/>
</dbReference>
<dbReference type="eggNOG" id="COG1672">
    <property type="taxonomic scope" value="Bacteria"/>
</dbReference>
<dbReference type="PANTHER" id="PTHR34301">
    <property type="entry name" value="DNA-BINDING PROTEIN-RELATED"/>
    <property type="match status" value="1"/>
</dbReference>
<keyword evidence="3" id="KW-1185">Reference proteome</keyword>
<dbReference type="Pfam" id="PF13191">
    <property type="entry name" value="AAA_16"/>
    <property type="match status" value="1"/>
</dbReference>
<dbReference type="KEGG" id="fte:Fluta_1092"/>
<gene>
    <name evidence="2" type="ordered locus">Fluta_1092</name>
</gene>
<dbReference type="SUPFAM" id="SSF52540">
    <property type="entry name" value="P-loop containing nucleoside triphosphate hydrolases"/>
    <property type="match status" value="1"/>
</dbReference>
<evidence type="ECO:0000313" key="3">
    <source>
        <dbReference type="Proteomes" id="UP000007463"/>
    </source>
</evidence>
<dbReference type="InterPro" id="IPR027417">
    <property type="entry name" value="P-loop_NTPase"/>
</dbReference>
<dbReference type="OrthoDB" id="1550566at2"/>
<reference evidence="3" key="2">
    <citation type="submission" date="2011-02" db="EMBL/GenBank/DDBJ databases">
        <title>The complete genome of Fluviicola taffensis DSM 16823.</title>
        <authorList>
            <consortium name="US DOE Joint Genome Institute (JGI-PGF)"/>
            <person name="Lucas S."/>
            <person name="Copeland A."/>
            <person name="Lapidus A."/>
            <person name="Bruce D."/>
            <person name="Goodwin L."/>
            <person name="Pitluck S."/>
            <person name="Kyrpides N."/>
            <person name="Mavromatis K."/>
            <person name="Ivanova N."/>
            <person name="Mikhailova N."/>
            <person name="Pagani I."/>
            <person name="Chertkov O."/>
            <person name="Detter J.C."/>
            <person name="Han C."/>
            <person name="Tapia R."/>
            <person name="Land M."/>
            <person name="Hauser L."/>
            <person name="Markowitz V."/>
            <person name="Cheng J.-F."/>
            <person name="Hugenholtz P."/>
            <person name="Woyke T."/>
            <person name="Wu D."/>
            <person name="Tindall B."/>
            <person name="Pomrenke H.G."/>
            <person name="Brambilla E."/>
            <person name="Klenk H.-P."/>
            <person name="Eisen J.A."/>
        </authorList>
    </citation>
    <scope>NUCLEOTIDE SEQUENCE [LARGE SCALE GENOMIC DNA]</scope>
    <source>
        <strain evidence="3">DSM 16823 / RW262 / RW262</strain>
    </source>
</reference>
<feature type="domain" description="Orc1-like AAA ATPase" evidence="1">
    <location>
        <begin position="19"/>
        <end position="202"/>
    </location>
</feature>
<reference evidence="2 3" key="1">
    <citation type="journal article" date="2011" name="Stand. Genomic Sci.">
        <title>Complete genome sequence of the gliding freshwater bacterium Fluviicola taffensis type strain (RW262).</title>
        <authorList>
            <person name="Woyke T."/>
            <person name="Chertkov O."/>
            <person name="Lapidus A."/>
            <person name="Nolan M."/>
            <person name="Lucas S."/>
            <person name="Del Rio T.G."/>
            <person name="Tice H."/>
            <person name="Cheng J.F."/>
            <person name="Tapia R."/>
            <person name="Han C."/>
            <person name="Goodwin L."/>
            <person name="Pitluck S."/>
            <person name="Liolios K."/>
            <person name="Pagani I."/>
            <person name="Ivanova N."/>
            <person name="Huntemann M."/>
            <person name="Mavromatis K."/>
            <person name="Mikhailova N."/>
            <person name="Pati A."/>
            <person name="Chen A."/>
            <person name="Palaniappan K."/>
            <person name="Land M."/>
            <person name="Hauser L."/>
            <person name="Brambilla E.M."/>
            <person name="Rohde M."/>
            <person name="Mwirichia R."/>
            <person name="Sikorski J."/>
            <person name="Tindall B.J."/>
            <person name="Goker M."/>
            <person name="Bristow J."/>
            <person name="Eisen J.A."/>
            <person name="Markowitz V."/>
            <person name="Hugenholtz P."/>
            <person name="Klenk H.P."/>
            <person name="Kyrpides N.C."/>
        </authorList>
    </citation>
    <scope>NUCLEOTIDE SEQUENCE [LARGE SCALE GENOMIC DNA]</scope>
    <source>
        <strain evidence="3">DSM 16823 / RW262 / RW262</strain>
    </source>
</reference>
<dbReference type="EMBL" id="CP002542">
    <property type="protein sequence ID" value="AEA43089.1"/>
    <property type="molecule type" value="Genomic_DNA"/>
</dbReference>
<sequence>MDPILNPYNPGAGSRPSYLAGRDGILTKANILFKRVKAGRAQRSIMLYGLRGVGKTVLLNRLNTMATEDDYIVEQIEMSENDKFDVKMTNHIRKILLQISLFENAKDKLKKAFRVLKSLSLTIPDGPEISIDIDAIAGEADSGNFETDLIDMFVHIGNAAKEEGKSVCILIDETQYLKESDMAALIASCHKVSQLELPLVVICAGLPSIAAMAGDAKSYSERLFEFIPVSNLVSPEVELAISQPAKDLGVEFTDKAILEAITITQGYPYFIQELGKHTWNQAAKSPISVDDVVAAKTETLNELDDSFFKVRFDRAINREKKLMGAMAELGDGPYSMSDVAAKMKVRPTSASPTRATLIRKGFIYAPSHGQIDFTVPLFADFLRRAKITGAIEED</sequence>
<evidence type="ECO:0000259" key="1">
    <source>
        <dbReference type="Pfam" id="PF13191"/>
    </source>
</evidence>
<dbReference type="RefSeq" id="WP_013685861.1">
    <property type="nucleotide sequence ID" value="NC_015321.1"/>
</dbReference>
<dbReference type="HOGENOM" id="CLU_058580_0_0_10"/>
<evidence type="ECO:0000313" key="2">
    <source>
        <dbReference type="EMBL" id="AEA43089.1"/>
    </source>
</evidence>
<organism evidence="2 3">
    <name type="scientific">Fluviicola taffensis (strain DSM 16823 / NCIMB 13979 / RW262)</name>
    <dbReference type="NCBI Taxonomy" id="755732"/>
    <lineage>
        <taxon>Bacteria</taxon>
        <taxon>Pseudomonadati</taxon>
        <taxon>Bacteroidota</taxon>
        <taxon>Flavobacteriia</taxon>
        <taxon>Flavobacteriales</taxon>
        <taxon>Crocinitomicaceae</taxon>
        <taxon>Fluviicola</taxon>
    </lineage>
</organism>